<keyword evidence="2" id="KW-1133">Transmembrane helix</keyword>
<accession>A0A4P9YZW6</accession>
<evidence type="ECO:0000256" key="2">
    <source>
        <dbReference type="SAM" id="Phobius"/>
    </source>
</evidence>
<dbReference type="Pfam" id="PF00635">
    <property type="entry name" value="Motile_Sperm"/>
    <property type="match status" value="1"/>
</dbReference>
<feature type="region of interest" description="Disordered" evidence="1">
    <location>
        <begin position="140"/>
        <end position="164"/>
    </location>
</feature>
<feature type="transmembrane region" description="Helical" evidence="2">
    <location>
        <begin position="461"/>
        <end position="479"/>
    </location>
</feature>
<dbReference type="SUPFAM" id="SSF49354">
    <property type="entry name" value="PapD-like"/>
    <property type="match status" value="1"/>
</dbReference>
<evidence type="ECO:0000313" key="5">
    <source>
        <dbReference type="Proteomes" id="UP000278143"/>
    </source>
</evidence>
<feature type="domain" description="MSP" evidence="3">
    <location>
        <begin position="167"/>
        <end position="285"/>
    </location>
</feature>
<sequence length="509" mass="53907">MSSTAYGGDDASRESITLRAVGHPASFFDEPPSITRCFGVGAAFGKGVAAVQAVLKVQDSSLCQVAAHLLSFSTHSRTLACLPARLFGAAAYYTGLPDRLHLRAFTSSSPLAATTTTVIVLSCSMAEQAATAAASSTTTAAVTGAARRPSSPVASLSRPVTPPTSATIRVSPSEFSFQASKANPHVLVGRVSLRIVAADAPIGFKFKTNAPDRYSIRPVLGVLSPSGESVEIFARCEGAVQPDDRFMIESIALTEEEARQLDSKKQWKHFDRRRIVENFIHCRVPHHLHSRQGSVSSFHTANLAPPTVTTATTATAPRSTSASPRLRSQRTHSRMPSLELPVSRRATTATAGTQHGTGSSTTPVHRPLVVGSRVSSTTYYGSGGSDVEVGLEPDEEKRDRKGSTTSMAGMMVAGRARACVVPGRPPIDKGLVDLLPQLLLFLLACVIVAFWMPILRWLSALFWLLFGSSTAALAPPGYLRDSPLAADNYEGNAMHPPAGAGNPFVVAHA</sequence>
<dbReference type="InterPro" id="IPR000535">
    <property type="entry name" value="MSP_dom"/>
</dbReference>
<keyword evidence="5" id="KW-1185">Reference proteome</keyword>
<dbReference type="PROSITE" id="PS50202">
    <property type="entry name" value="MSP"/>
    <property type="match status" value="1"/>
</dbReference>
<dbReference type="AlphaFoldDB" id="A0A4P9YZW6"/>
<feature type="transmembrane region" description="Helical" evidence="2">
    <location>
        <begin position="434"/>
        <end position="454"/>
    </location>
</feature>
<name>A0A4P9YZW6_9FUNG</name>
<dbReference type="Gene3D" id="2.60.40.10">
    <property type="entry name" value="Immunoglobulins"/>
    <property type="match status" value="1"/>
</dbReference>
<proteinExistence type="predicted"/>
<feature type="region of interest" description="Disordered" evidence="1">
    <location>
        <begin position="306"/>
        <end position="366"/>
    </location>
</feature>
<feature type="compositionally biased region" description="Low complexity" evidence="1">
    <location>
        <begin position="343"/>
        <end position="362"/>
    </location>
</feature>
<dbReference type="Proteomes" id="UP000278143">
    <property type="component" value="Unassembled WGS sequence"/>
</dbReference>
<gene>
    <name evidence="4" type="ORF">SYNPS1DRAFT_28714</name>
</gene>
<dbReference type="InterPro" id="IPR008962">
    <property type="entry name" value="PapD-like_sf"/>
</dbReference>
<keyword evidence="2" id="KW-0472">Membrane</keyword>
<protein>
    <recommendedName>
        <fullName evidence="3">MSP domain-containing protein</fullName>
    </recommendedName>
</protein>
<evidence type="ECO:0000259" key="3">
    <source>
        <dbReference type="PROSITE" id="PS50202"/>
    </source>
</evidence>
<feature type="compositionally biased region" description="Low complexity" evidence="1">
    <location>
        <begin position="306"/>
        <end position="324"/>
    </location>
</feature>
<evidence type="ECO:0000313" key="4">
    <source>
        <dbReference type="EMBL" id="RKP25558.1"/>
    </source>
</evidence>
<dbReference type="EMBL" id="KZ989703">
    <property type="protein sequence ID" value="RKP25558.1"/>
    <property type="molecule type" value="Genomic_DNA"/>
</dbReference>
<organism evidence="4 5">
    <name type="scientific">Syncephalis pseudoplumigaleata</name>
    <dbReference type="NCBI Taxonomy" id="1712513"/>
    <lineage>
        <taxon>Eukaryota</taxon>
        <taxon>Fungi</taxon>
        <taxon>Fungi incertae sedis</taxon>
        <taxon>Zoopagomycota</taxon>
        <taxon>Zoopagomycotina</taxon>
        <taxon>Zoopagomycetes</taxon>
        <taxon>Zoopagales</taxon>
        <taxon>Piptocephalidaceae</taxon>
        <taxon>Syncephalis</taxon>
    </lineage>
</organism>
<dbReference type="OrthoDB" id="75724at2759"/>
<evidence type="ECO:0000256" key="1">
    <source>
        <dbReference type="SAM" id="MobiDB-lite"/>
    </source>
</evidence>
<reference evidence="5" key="1">
    <citation type="journal article" date="2018" name="Nat. Microbiol.">
        <title>Leveraging single-cell genomics to expand the fungal tree of life.</title>
        <authorList>
            <person name="Ahrendt S.R."/>
            <person name="Quandt C.A."/>
            <person name="Ciobanu D."/>
            <person name="Clum A."/>
            <person name="Salamov A."/>
            <person name="Andreopoulos B."/>
            <person name="Cheng J.F."/>
            <person name="Woyke T."/>
            <person name="Pelin A."/>
            <person name="Henrissat B."/>
            <person name="Reynolds N.K."/>
            <person name="Benny G.L."/>
            <person name="Smith M.E."/>
            <person name="James T.Y."/>
            <person name="Grigoriev I.V."/>
        </authorList>
    </citation>
    <scope>NUCLEOTIDE SEQUENCE [LARGE SCALE GENOMIC DNA]</scope>
    <source>
        <strain evidence="5">Benny S71-1</strain>
    </source>
</reference>
<keyword evidence="2" id="KW-0812">Transmembrane</keyword>
<dbReference type="InterPro" id="IPR013783">
    <property type="entry name" value="Ig-like_fold"/>
</dbReference>
<feature type="region of interest" description="Disordered" evidence="1">
    <location>
        <begin position="383"/>
        <end position="404"/>
    </location>
</feature>